<dbReference type="SUPFAM" id="SSF48452">
    <property type="entry name" value="TPR-like"/>
    <property type="match status" value="1"/>
</dbReference>
<evidence type="ECO:0000313" key="3">
    <source>
        <dbReference type="Proteomes" id="UP001582793"/>
    </source>
</evidence>
<feature type="domain" description="CHAT" evidence="1">
    <location>
        <begin position="496"/>
        <end position="754"/>
    </location>
</feature>
<comment type="caution">
    <text evidence="2">The sequence shown here is derived from an EMBL/GenBank/DDBJ whole genome shotgun (WGS) entry which is preliminary data.</text>
</comment>
<dbReference type="InterPro" id="IPR011990">
    <property type="entry name" value="TPR-like_helical_dom_sf"/>
</dbReference>
<name>A0ABV5CZF5_9ACTN</name>
<evidence type="ECO:0000259" key="1">
    <source>
        <dbReference type="Pfam" id="PF12770"/>
    </source>
</evidence>
<keyword evidence="3" id="KW-1185">Reference proteome</keyword>
<dbReference type="Pfam" id="PF12770">
    <property type="entry name" value="CHAT"/>
    <property type="match status" value="1"/>
</dbReference>
<dbReference type="RefSeq" id="WP_375736492.1">
    <property type="nucleotide sequence ID" value="NZ_JBCGDC010000140.1"/>
</dbReference>
<proteinExistence type="predicted"/>
<dbReference type="Proteomes" id="UP001582793">
    <property type="component" value="Unassembled WGS sequence"/>
</dbReference>
<dbReference type="EMBL" id="JBCGDC010000140">
    <property type="protein sequence ID" value="MFB6397387.1"/>
    <property type="molecule type" value="Genomic_DNA"/>
</dbReference>
<accession>A0ABV5CZF5</accession>
<sequence length="755" mass="80813">MDLRQAWISLRDAERDGDEATIARAAEALAELPDDVAERRMLAEILGYAAGALIKLGPGHLDAAVALADRAVRLDPDAELAMSLPLALALRSAATTRLADLDRSIAVAGRLSTDEAMFAVATTAMRAARGGSLDELDAAIDLGRRAAAGLRRGAPVRQVRAVSLGDALFARFLRTGDLAAFVEAVRVVREATSARDHDIRAYAMLRLGEFYLAGPGLPRFMLLFQARQAERLSRPVRMVRARALHLLGQVQRLRGDHRRAVSAFAEAAGLADAEPVQRAVNARLWGDTAAEAGDHHEALAGYRAALDLLPWITSWRADRVDREHTLTAFVGLARDAAAVALQVGDPQAALVLLEQGRGLLLDQLMSPRARLDELERVAPRLAERLDDTIAAMNEPATVGEDLTGRARLVRKLDEVSAAIRGLDGFARGGLPPLFADLEGAARDGPVVVVNVAASRCDALILTASGMTTLRLTELTLADATAQAERLPDADDDVLREILAWLWRTTVGPILGHRALRPLLDASAPPRLWWVPTGPLALLPLHAAGDALDLVVPSLAPTVTALLRSRAKSAPVAEARMAVVVVDQVPGLPTLTGARRDARMLADRATRLDGLATSGPQGYGVVHYACHATTDLGSPSESHLVLGPELRLSVTDLTRWHLRHAELAFLAACGTVRTSGALADEAVHIAGGFLTAGYAQVIATLWSVNDQLAHRVATHFYAGDPLDAARALHHAVRVIRRHPTYGEHPTAWAAYVHLGR</sequence>
<organism evidence="2 3">
    <name type="scientific">Polymorphospora lycopeni</name>
    <dbReference type="NCBI Taxonomy" id="3140240"/>
    <lineage>
        <taxon>Bacteria</taxon>
        <taxon>Bacillati</taxon>
        <taxon>Actinomycetota</taxon>
        <taxon>Actinomycetes</taxon>
        <taxon>Micromonosporales</taxon>
        <taxon>Micromonosporaceae</taxon>
        <taxon>Polymorphospora</taxon>
    </lineage>
</organism>
<evidence type="ECO:0000313" key="2">
    <source>
        <dbReference type="EMBL" id="MFB6397387.1"/>
    </source>
</evidence>
<protein>
    <submittedName>
        <fullName evidence="2">CHAT domain-containing tetratricopeptide repeat protein</fullName>
    </submittedName>
</protein>
<dbReference type="Gene3D" id="1.25.40.10">
    <property type="entry name" value="Tetratricopeptide repeat domain"/>
    <property type="match status" value="1"/>
</dbReference>
<gene>
    <name evidence="2" type="ORF">AAFH96_30475</name>
</gene>
<reference evidence="2 3" key="1">
    <citation type="submission" date="2024-04" db="EMBL/GenBank/DDBJ databases">
        <title>Polymorphospora sp. isolated from Baiyangdian Lake in Xiong'an New Area.</title>
        <authorList>
            <person name="Zhang X."/>
            <person name="Liu J."/>
        </authorList>
    </citation>
    <scope>NUCLEOTIDE SEQUENCE [LARGE SCALE GENOMIC DNA]</scope>
    <source>
        <strain evidence="2 3">2-325</strain>
    </source>
</reference>
<dbReference type="InterPro" id="IPR024983">
    <property type="entry name" value="CHAT_dom"/>
</dbReference>